<dbReference type="GeneID" id="27713034"/>
<dbReference type="RefSeq" id="XP_016631297.1">
    <property type="nucleotide sequence ID" value="XM_016777787.1"/>
</dbReference>
<gene>
    <name evidence="10" type="ORF">Z520_07288</name>
</gene>
<sequence length="684" mass="74073">MASPARRVLGDKDPNAPIQQQPSKVPNRVSHLASPVARRSSTKRPFSPERSPSSSPRTGQKRKIEEAYGEEQAPSQDIVAACFLSQTTELLSDTRSENEDNLQISSGQSTTTLATALTSFRASQEEASQMESEFHIHDEPSQQTLDKMHAVTFTQTTSQLVPPLRPNLAKEASQVSLSMSSLIDFDTNRSSQDDEMQMIEETEIVNDQRPQTAEDARKQMMLEKAETLRTRLQLALYKIQTNQITRPFARLQVPRNTSPPPRLSVSSSSPKSSSTVRQSPAPESSAAQEARVAMARARATMGPRPFVKQLSSLPVPEIVPTAFSARWNHDIDSQQGSQGSGMHPSNVPSSPPLSQPGHTPEPSVVGAKHRDSNPSTPLQLSSPAPSQYEEDIEGDVDTRHDHLRGAGLTSSVIKGEAANSLLDLVRGISLGSRRHAKYLGTTRKKGKMGQSTSHHPPPSSTSDNGVEVYDPNTADSPLKYQVDHPDTTTIIDMSSSGPTGPAPSRANAQVYFHLSRTGHDVAPKAFPACVSAGKGVIVREGYLNGAWTCIRPFEVESENAAKDQGQPRTITFPPDPSVEGSREHKIRIVGCREIEFSVLQTPASASASAATSTSAAELPAPRFVKLKVKALVSAANEEFSPKGATEGVPLWIGVDESPDNIFRAVPGQYGTWEVRCDGGEVVRW</sequence>
<dbReference type="InterPro" id="IPR013734">
    <property type="entry name" value="TF_Nrm1/Whi5"/>
</dbReference>
<keyword evidence="11" id="KW-1185">Reference proteome</keyword>
<dbReference type="EMBL" id="KN848075">
    <property type="protein sequence ID" value="KIX97174.1"/>
    <property type="molecule type" value="Genomic_DNA"/>
</dbReference>
<dbReference type="GO" id="GO:0005737">
    <property type="term" value="C:cytoplasm"/>
    <property type="evidence" value="ECO:0007669"/>
    <property type="project" value="UniProtKB-SubCell"/>
</dbReference>
<feature type="region of interest" description="Disordered" evidence="9">
    <location>
        <begin position="440"/>
        <end position="480"/>
    </location>
</feature>
<dbReference type="Pfam" id="PF08528">
    <property type="entry name" value="Whi5"/>
    <property type="match status" value="1"/>
</dbReference>
<dbReference type="Proteomes" id="UP000053411">
    <property type="component" value="Unassembled WGS sequence"/>
</dbReference>
<evidence type="ECO:0000256" key="2">
    <source>
        <dbReference type="ARBA" id="ARBA00004496"/>
    </source>
</evidence>
<feature type="region of interest" description="Disordered" evidence="9">
    <location>
        <begin position="248"/>
        <end position="297"/>
    </location>
</feature>
<proteinExistence type="inferred from homology"/>
<evidence type="ECO:0000313" key="10">
    <source>
        <dbReference type="EMBL" id="KIX97174.1"/>
    </source>
</evidence>
<feature type="compositionally biased region" description="Polar residues" evidence="9">
    <location>
        <begin position="373"/>
        <end position="385"/>
    </location>
</feature>
<evidence type="ECO:0000256" key="4">
    <source>
        <dbReference type="ARBA" id="ARBA00022490"/>
    </source>
</evidence>
<evidence type="ECO:0000256" key="7">
    <source>
        <dbReference type="ARBA" id="ARBA00023163"/>
    </source>
</evidence>
<feature type="region of interest" description="Disordered" evidence="9">
    <location>
        <begin position="1"/>
        <end position="73"/>
    </location>
</feature>
<feature type="compositionally biased region" description="Low complexity" evidence="9">
    <location>
        <begin position="44"/>
        <end position="57"/>
    </location>
</feature>
<comment type="similarity">
    <text evidence="3">Belongs to the WHI5/NRM1 family.</text>
</comment>
<dbReference type="STRING" id="1442371.A0A0D2K298"/>
<reference evidence="10 11" key="1">
    <citation type="submission" date="2015-01" db="EMBL/GenBank/DDBJ databases">
        <title>The Genome Sequence of Fonsecaea multimorphosa CBS 102226.</title>
        <authorList>
            <consortium name="The Broad Institute Genomics Platform"/>
            <person name="Cuomo C."/>
            <person name="de Hoog S."/>
            <person name="Gorbushina A."/>
            <person name="Stielow B."/>
            <person name="Teixiera M."/>
            <person name="Abouelleil A."/>
            <person name="Chapman S.B."/>
            <person name="Priest M."/>
            <person name="Young S.K."/>
            <person name="Wortman J."/>
            <person name="Nusbaum C."/>
            <person name="Birren B."/>
        </authorList>
    </citation>
    <scope>NUCLEOTIDE SEQUENCE [LARGE SCALE GENOMIC DNA]</scope>
    <source>
        <strain evidence="10 11">CBS 102226</strain>
    </source>
</reference>
<feature type="region of interest" description="Disordered" evidence="9">
    <location>
        <begin position="331"/>
        <end position="391"/>
    </location>
</feature>
<keyword evidence="7" id="KW-0804">Transcription</keyword>
<name>A0A0D2K298_9EURO</name>
<organism evidence="10 11">
    <name type="scientific">Fonsecaea multimorphosa CBS 102226</name>
    <dbReference type="NCBI Taxonomy" id="1442371"/>
    <lineage>
        <taxon>Eukaryota</taxon>
        <taxon>Fungi</taxon>
        <taxon>Dikarya</taxon>
        <taxon>Ascomycota</taxon>
        <taxon>Pezizomycotina</taxon>
        <taxon>Eurotiomycetes</taxon>
        <taxon>Chaetothyriomycetidae</taxon>
        <taxon>Chaetothyriales</taxon>
        <taxon>Herpotrichiellaceae</taxon>
        <taxon>Fonsecaea</taxon>
    </lineage>
</organism>
<evidence type="ECO:0000256" key="1">
    <source>
        <dbReference type="ARBA" id="ARBA00004123"/>
    </source>
</evidence>
<protein>
    <submittedName>
        <fullName evidence="10">Uncharacterized protein</fullName>
    </submittedName>
</protein>
<keyword evidence="8" id="KW-0539">Nucleus</keyword>
<dbReference type="GO" id="GO:0005634">
    <property type="term" value="C:nucleus"/>
    <property type="evidence" value="ECO:0007669"/>
    <property type="project" value="UniProtKB-SubCell"/>
</dbReference>
<evidence type="ECO:0000256" key="5">
    <source>
        <dbReference type="ARBA" id="ARBA00022491"/>
    </source>
</evidence>
<accession>A0A0D2K298</accession>
<dbReference type="VEuPathDB" id="FungiDB:Z520_07288"/>
<keyword evidence="4" id="KW-0963">Cytoplasm</keyword>
<evidence type="ECO:0000256" key="3">
    <source>
        <dbReference type="ARBA" id="ARBA00006922"/>
    </source>
</evidence>
<evidence type="ECO:0000256" key="9">
    <source>
        <dbReference type="SAM" id="MobiDB-lite"/>
    </source>
</evidence>
<evidence type="ECO:0000256" key="6">
    <source>
        <dbReference type="ARBA" id="ARBA00023015"/>
    </source>
</evidence>
<feature type="region of interest" description="Disordered" evidence="9">
    <location>
        <begin position="560"/>
        <end position="582"/>
    </location>
</feature>
<keyword evidence="5" id="KW-0678">Repressor</keyword>
<comment type="subcellular location">
    <subcellularLocation>
        <location evidence="2">Cytoplasm</location>
    </subcellularLocation>
    <subcellularLocation>
        <location evidence="1">Nucleus</location>
    </subcellularLocation>
</comment>
<dbReference type="AlphaFoldDB" id="A0A0D2K298"/>
<evidence type="ECO:0000313" key="11">
    <source>
        <dbReference type="Proteomes" id="UP000053411"/>
    </source>
</evidence>
<dbReference type="OrthoDB" id="5345625at2759"/>
<evidence type="ECO:0000256" key="8">
    <source>
        <dbReference type="ARBA" id="ARBA00023242"/>
    </source>
</evidence>
<feature type="compositionally biased region" description="Low complexity" evidence="9">
    <location>
        <begin position="263"/>
        <end position="297"/>
    </location>
</feature>
<keyword evidence="6" id="KW-0805">Transcription regulation</keyword>